<dbReference type="OrthoDB" id="3190163at2"/>
<keyword evidence="1" id="KW-0472">Membrane</keyword>
<sequence length="506" mass="55754">MTAETVPPSALGVAVPDTRLHPIYLVTETANTVRQAIPFLVVTILGGAPWQVNVALFVLIMMVATAQWYVRKYSVIGGVLRVRSGLVNRTIRIVPITRITALEAHRSLTQRLIGVWGLKVQSPGDGAGSVVSLASLSGRRLDELRVALESGRSHHPAAEHPAGRSTIRRYLAWRHTESITDGPDVIAVLTTPDMLLATVTNNTIPLIFAGAMVVWFRFSQFVPERAADVMKTSVEPRGVLAVIVALIVVAIVGGVVFGALRLNQFTLIRDGEVIRNTRGLLGKQAATIPVKRIQAVRIVEGLTRTMFGYCSLQVEVAGFGRANANQRILFPFVKTERANALIRRALPELALPQQELLPIPKRIHRKYLVVPLNYAYGFTLLLLLLPGWWALLAILPIPLAVLLGWTRAREGRWQIDEETVTLRWRRVLARNTVIAHRSGVQSTEWLSSPWKAKAHVAGFKLRFSSGRGAKIHYMADRDALLLLHAVGRPDLAADPDPAMPAADRKH</sequence>
<feature type="transmembrane region" description="Helical" evidence="1">
    <location>
        <begin position="367"/>
        <end position="383"/>
    </location>
</feature>
<dbReference type="KEGG" id="nml:Namu_1464"/>
<dbReference type="InParanoid" id="C8XEK5"/>
<dbReference type="PANTHER" id="PTHR34473">
    <property type="entry name" value="UPF0699 TRANSMEMBRANE PROTEIN YDBS"/>
    <property type="match status" value="1"/>
</dbReference>
<organism evidence="3 4">
    <name type="scientific">Nakamurella multipartita (strain ATCC 700099 / DSM 44233 / CIP 104796 / JCM 9543 / NBRC 105858 / Y-104)</name>
    <name type="common">Microsphaera multipartita</name>
    <dbReference type="NCBI Taxonomy" id="479431"/>
    <lineage>
        <taxon>Bacteria</taxon>
        <taxon>Bacillati</taxon>
        <taxon>Actinomycetota</taxon>
        <taxon>Actinomycetes</taxon>
        <taxon>Nakamurellales</taxon>
        <taxon>Nakamurellaceae</taxon>
        <taxon>Nakamurella</taxon>
    </lineage>
</organism>
<dbReference type="Proteomes" id="UP000002218">
    <property type="component" value="Chromosome"/>
</dbReference>
<accession>C8XEK5</accession>
<feature type="transmembrane region" description="Helical" evidence="1">
    <location>
        <begin position="195"/>
        <end position="218"/>
    </location>
</feature>
<proteinExistence type="predicted"/>
<name>C8XEK5_NAKMY</name>
<evidence type="ECO:0000313" key="3">
    <source>
        <dbReference type="EMBL" id="ACV77863.1"/>
    </source>
</evidence>
<feature type="domain" description="YdbS-like PH" evidence="2">
    <location>
        <begin position="269"/>
        <end position="343"/>
    </location>
</feature>
<feature type="transmembrane region" description="Helical" evidence="1">
    <location>
        <begin position="50"/>
        <end position="70"/>
    </location>
</feature>
<dbReference type="AlphaFoldDB" id="C8XEK5"/>
<keyword evidence="1" id="KW-0812">Transmembrane</keyword>
<dbReference type="InterPro" id="IPR014529">
    <property type="entry name" value="UCP026631"/>
</dbReference>
<dbReference type="Pfam" id="PF03703">
    <property type="entry name" value="bPH_2"/>
    <property type="match status" value="2"/>
</dbReference>
<reference evidence="4" key="1">
    <citation type="submission" date="2009-09" db="EMBL/GenBank/DDBJ databases">
        <title>The complete genome of Nakamurella multipartita DSM 44233.</title>
        <authorList>
            <consortium name="US DOE Joint Genome Institute (JGI-PGF)"/>
            <person name="Lucas S."/>
            <person name="Copeland A."/>
            <person name="Lapidus A."/>
            <person name="Glavina del Rio T."/>
            <person name="Dalin E."/>
            <person name="Tice H."/>
            <person name="Bruce D."/>
            <person name="Goodwin L."/>
            <person name="Pitluck S."/>
            <person name="Kyrpides N."/>
            <person name="Mavromatis K."/>
            <person name="Ivanova N."/>
            <person name="Ovchinnikova G."/>
            <person name="Sims D."/>
            <person name="Meincke L."/>
            <person name="Brettin T."/>
            <person name="Detter J.C."/>
            <person name="Han C."/>
            <person name="Larimer F."/>
            <person name="Land M."/>
            <person name="Hauser L."/>
            <person name="Markowitz V."/>
            <person name="Cheng J.-F."/>
            <person name="Hugenholtz P."/>
            <person name="Woyke T."/>
            <person name="Wu D."/>
            <person name="Klenk H.-P."/>
            <person name="Eisen J.A."/>
        </authorList>
    </citation>
    <scope>NUCLEOTIDE SEQUENCE [LARGE SCALE GENOMIC DNA]</scope>
    <source>
        <strain evidence="4">ATCC 700099 / DSM 44233 / CIP 104796 / JCM 9543 / NBRC 105858 / Y-104</strain>
    </source>
</reference>
<keyword evidence="4" id="KW-1185">Reference proteome</keyword>
<dbReference type="RefSeq" id="WP_015746769.1">
    <property type="nucleotide sequence ID" value="NC_013235.1"/>
</dbReference>
<dbReference type="EMBL" id="CP001737">
    <property type="protein sequence ID" value="ACV77863.1"/>
    <property type="molecule type" value="Genomic_DNA"/>
</dbReference>
<gene>
    <name evidence="3" type="ordered locus">Namu_1464</name>
</gene>
<evidence type="ECO:0000259" key="2">
    <source>
        <dbReference type="Pfam" id="PF03703"/>
    </source>
</evidence>
<dbReference type="InterPro" id="IPR005182">
    <property type="entry name" value="YdbS-like_PH"/>
</dbReference>
<feature type="transmembrane region" description="Helical" evidence="1">
    <location>
        <begin position="238"/>
        <end position="260"/>
    </location>
</feature>
<dbReference type="eggNOG" id="COG3428">
    <property type="taxonomic scope" value="Bacteria"/>
</dbReference>
<dbReference type="PIRSF" id="PIRSF026631">
    <property type="entry name" value="UCP026631"/>
    <property type="match status" value="1"/>
</dbReference>
<dbReference type="HOGENOM" id="CLU_024617_6_0_11"/>
<keyword evidence="1" id="KW-1133">Transmembrane helix</keyword>
<dbReference type="STRING" id="479431.Namu_1464"/>
<evidence type="ECO:0000256" key="1">
    <source>
        <dbReference type="SAM" id="Phobius"/>
    </source>
</evidence>
<protein>
    <submittedName>
        <fullName evidence="3">Membrane-flanked domain protein</fullName>
    </submittedName>
</protein>
<evidence type="ECO:0000313" key="4">
    <source>
        <dbReference type="Proteomes" id="UP000002218"/>
    </source>
</evidence>
<reference evidence="3 4" key="2">
    <citation type="journal article" date="2010" name="Stand. Genomic Sci.">
        <title>Complete genome sequence of Nakamurella multipartita type strain (Y-104).</title>
        <authorList>
            <person name="Tice H."/>
            <person name="Mayilraj S."/>
            <person name="Sims D."/>
            <person name="Lapidus A."/>
            <person name="Nolan M."/>
            <person name="Lucas S."/>
            <person name="Glavina Del Rio T."/>
            <person name="Copeland A."/>
            <person name="Cheng J.F."/>
            <person name="Meincke L."/>
            <person name="Bruce D."/>
            <person name="Goodwin L."/>
            <person name="Pitluck S."/>
            <person name="Ivanova N."/>
            <person name="Mavromatis K."/>
            <person name="Ovchinnikova G."/>
            <person name="Pati A."/>
            <person name="Chen A."/>
            <person name="Palaniappan K."/>
            <person name="Land M."/>
            <person name="Hauser L."/>
            <person name="Chang Y.J."/>
            <person name="Jeffries C.D."/>
            <person name="Detter J.C."/>
            <person name="Brettin T."/>
            <person name="Rohde M."/>
            <person name="Goker M."/>
            <person name="Bristow J."/>
            <person name="Eisen J.A."/>
            <person name="Markowitz V."/>
            <person name="Hugenholtz P."/>
            <person name="Kyrpides N.C."/>
            <person name="Klenk H.P."/>
            <person name="Chen F."/>
        </authorList>
    </citation>
    <scope>NUCLEOTIDE SEQUENCE [LARGE SCALE GENOMIC DNA]</scope>
    <source>
        <strain evidence="4">ATCC 700099 / DSM 44233 / CIP 104796 / JCM 9543 / NBRC 105858 / Y-104</strain>
    </source>
</reference>
<feature type="domain" description="YdbS-like PH" evidence="2">
    <location>
        <begin position="68"/>
        <end position="142"/>
    </location>
</feature>
<dbReference type="PANTHER" id="PTHR34473:SF2">
    <property type="entry name" value="UPF0699 TRANSMEMBRANE PROTEIN YDBT"/>
    <property type="match status" value="1"/>
</dbReference>